<evidence type="ECO:0000313" key="2">
    <source>
        <dbReference type="Proteomes" id="UP000608754"/>
    </source>
</evidence>
<comment type="caution">
    <text evidence="1">The sequence shown here is derived from an EMBL/GenBank/DDBJ whole genome shotgun (WGS) entry which is preliminary data.</text>
</comment>
<protein>
    <submittedName>
        <fullName evidence="1">Uncharacterized protein</fullName>
    </submittedName>
</protein>
<organism evidence="1 2">
    <name type="scientific">Faecalibacter rhinopitheci</name>
    <dbReference type="NCBI Taxonomy" id="2779678"/>
    <lineage>
        <taxon>Bacteria</taxon>
        <taxon>Pseudomonadati</taxon>
        <taxon>Bacteroidota</taxon>
        <taxon>Flavobacteriia</taxon>
        <taxon>Flavobacteriales</taxon>
        <taxon>Weeksellaceae</taxon>
        <taxon>Faecalibacter</taxon>
    </lineage>
</organism>
<name>A0A8J7KAI5_9FLAO</name>
<evidence type="ECO:0000313" key="1">
    <source>
        <dbReference type="EMBL" id="MBF0597535.1"/>
    </source>
</evidence>
<proteinExistence type="predicted"/>
<accession>A0A8J7KAI5</accession>
<sequence length="328" mass="38417">MKNFIYFICFILFCVGCKQKNNHPIDFYYWRSNYNINDAEKKVVSDLAVENIYVRFFDVDKKTIEPMPIGVIKNFNSSFLPVNYIPTIFITNRTFVGLSQDNVKELAKNVNNLIIEIALSSQLDHYSEIQIDCDWTLSTKSNYFLFLEELKSISKKNLSATLRMHQVKFKDREGIPPLDKMVLMCYATENPNEVEEKNSILDLDLAKDYLQNLDKYPIKLDVALPIYSWAIVTNHLGKVKLINSFSEDDLKGKPIINKGNGIYEVTDDFFLEKFYLSKGFKIKVETISESLLENTNSFLDKKLKDNYRIVYYHLDEKFTQNHNLKYQQ</sequence>
<dbReference type="AlphaFoldDB" id="A0A8J7KAI5"/>
<dbReference type="Proteomes" id="UP000608754">
    <property type="component" value="Unassembled WGS sequence"/>
</dbReference>
<keyword evidence="2" id="KW-1185">Reference proteome</keyword>
<dbReference type="EMBL" id="JADGIK010000005">
    <property type="protein sequence ID" value="MBF0597535.1"/>
    <property type="molecule type" value="Genomic_DNA"/>
</dbReference>
<reference evidence="1" key="1">
    <citation type="submission" date="2020-10" db="EMBL/GenBank/DDBJ databases">
        <authorList>
            <person name="Lu T."/>
            <person name="Wang Q."/>
            <person name="Han X."/>
        </authorList>
    </citation>
    <scope>NUCLEOTIDE SEQUENCE</scope>
    <source>
        <strain evidence="1">WQ 117</strain>
    </source>
</reference>
<gene>
    <name evidence="1" type="ORF">IM532_08755</name>
</gene>
<dbReference type="RefSeq" id="WP_194183077.1">
    <property type="nucleotide sequence ID" value="NZ_JADGIK010000005.1"/>
</dbReference>